<dbReference type="RefSeq" id="WP_330629550.1">
    <property type="nucleotide sequence ID" value="NZ_CP135445.1"/>
</dbReference>
<feature type="transmembrane region" description="Helical" evidence="2">
    <location>
        <begin position="472"/>
        <end position="494"/>
    </location>
</feature>
<evidence type="ECO:0000256" key="2">
    <source>
        <dbReference type="SAM" id="Phobius"/>
    </source>
</evidence>
<feature type="transmembrane region" description="Helical" evidence="2">
    <location>
        <begin position="412"/>
        <end position="431"/>
    </location>
</feature>
<protein>
    <recommendedName>
        <fullName evidence="5">Polysaccharide chain length determinant protein, PEP-CTERM locus subfamily</fullName>
    </recommendedName>
</protein>
<keyword evidence="2" id="KW-0472">Membrane</keyword>
<evidence type="ECO:0000313" key="3">
    <source>
        <dbReference type="EMBL" id="WRY35804.1"/>
    </source>
</evidence>
<evidence type="ECO:0008006" key="5">
    <source>
        <dbReference type="Google" id="ProtNLM"/>
    </source>
</evidence>
<name>A0ABZ1E752_9RHOB</name>
<dbReference type="EMBL" id="CP135445">
    <property type="protein sequence ID" value="WRY35804.1"/>
    <property type="molecule type" value="Genomic_DNA"/>
</dbReference>
<dbReference type="Proteomes" id="UP001623290">
    <property type="component" value="Plasmid unnamed2"/>
</dbReference>
<evidence type="ECO:0000313" key="4">
    <source>
        <dbReference type="Proteomes" id="UP001623290"/>
    </source>
</evidence>
<proteinExistence type="predicted"/>
<keyword evidence="4" id="KW-1185">Reference proteome</keyword>
<reference evidence="3 4" key="1">
    <citation type="submission" date="2023-09" db="EMBL/GenBank/DDBJ databases">
        <title>Thioclava shenzhenensis sp. nov., a multidrug resistant bacteria-antagonizing species isolated from coastal seawater.</title>
        <authorList>
            <person name="Long M."/>
        </authorList>
    </citation>
    <scope>NUCLEOTIDE SEQUENCE [LARGE SCALE GENOMIC DNA]</scope>
    <source>
        <strain evidence="3 4">FTW29</strain>
        <plasmid evidence="3 4">unnamed2</plasmid>
    </source>
</reference>
<dbReference type="PANTHER" id="PTHR32309">
    <property type="entry name" value="TYROSINE-PROTEIN KINASE"/>
    <property type="match status" value="1"/>
</dbReference>
<keyword evidence="2" id="KW-1133">Transmembrane helix</keyword>
<keyword evidence="2" id="KW-0812">Transmembrane</keyword>
<dbReference type="PANTHER" id="PTHR32309:SF13">
    <property type="entry name" value="FERRIC ENTEROBACTIN TRANSPORT PROTEIN FEPE"/>
    <property type="match status" value="1"/>
</dbReference>
<dbReference type="InterPro" id="IPR050445">
    <property type="entry name" value="Bact_polysacc_biosynth/exp"/>
</dbReference>
<geneLocation type="plasmid" evidence="3 4">
    <name>unnamed2</name>
</geneLocation>
<sequence length="512" mass="57134">MNADIRFYLAIFMRRLPLFLLVFVLIASSGIFAALTLPPVYRAQMQIVVEGSQIPDKLAQSTVNTPAEEQLQLFESRLMTRSNLLEIARKYNVLPDQATLNPDQIVQGMRAATDVESSSGRNSATTMVVTFDNHNPQVAAKVVNDYLTFILNEDARNRTETANQTQEFFENEVSRLATEMNQQSARILKFKTEHADALPENQSYFRTQQRDYQRRLDQISSDAAALEKQKSSLRQIYETTGRIDSRQSNLPPEQKRLLDLKAQLAELEAVYAPDSARVTVIKNRITQLEKTISGNQSDDSQTAKDPSEAVFDLQIADLDRQLDQLKDEQSQYTAQLAEVEDALSKIPANAIALEALQRDYDNAQSQYNGAVQRLATASTGERIESLSRGQRVSVIEQPAVPTEPIKPSRKKIAVLGIAGGIMAGLGLIVLIEMLSTTVKRSSDLINGLGITPLATIPYMRTQGEVQRNRKRLLTISLIVCLGIPFALLMIHTFYMPFEVIAQKIAAKVGLYI</sequence>
<evidence type="ECO:0000256" key="1">
    <source>
        <dbReference type="SAM" id="Coils"/>
    </source>
</evidence>
<keyword evidence="1" id="KW-0175">Coiled coil</keyword>
<accession>A0ABZ1E752</accession>
<dbReference type="Gene3D" id="1.10.287.1490">
    <property type="match status" value="1"/>
</dbReference>
<organism evidence="3 4">
    <name type="scientific">Thioclava litoralis</name>
    <dbReference type="NCBI Taxonomy" id="3076557"/>
    <lineage>
        <taxon>Bacteria</taxon>
        <taxon>Pseudomonadati</taxon>
        <taxon>Pseudomonadota</taxon>
        <taxon>Alphaproteobacteria</taxon>
        <taxon>Rhodobacterales</taxon>
        <taxon>Paracoccaceae</taxon>
        <taxon>Thioclava</taxon>
    </lineage>
</organism>
<keyword evidence="3" id="KW-0614">Plasmid</keyword>
<feature type="coiled-coil region" evidence="1">
    <location>
        <begin position="308"/>
        <end position="373"/>
    </location>
</feature>
<gene>
    <name evidence="3" type="ORF">RPE78_16410</name>
</gene>
<feature type="coiled-coil region" evidence="1">
    <location>
        <begin position="209"/>
        <end position="236"/>
    </location>
</feature>